<feature type="domain" description="BRK" evidence="6">
    <location>
        <begin position="1"/>
        <end position="51"/>
    </location>
</feature>
<accession>A0A0B2VHI8</accession>
<feature type="compositionally biased region" description="Low complexity" evidence="5">
    <location>
        <begin position="51"/>
        <end position="60"/>
    </location>
</feature>
<evidence type="ECO:0000256" key="1">
    <source>
        <dbReference type="ARBA" id="ARBA00004123"/>
    </source>
</evidence>
<comment type="caution">
    <text evidence="7">The sequence shown here is derived from an EMBL/GenBank/DDBJ whole genome shotgun (WGS) entry which is preliminary data.</text>
</comment>
<dbReference type="InterPro" id="IPR037259">
    <property type="entry name" value="BRK_sf"/>
</dbReference>
<dbReference type="OMA" id="CSNEAMP"/>
<dbReference type="InterPro" id="IPR006576">
    <property type="entry name" value="BRK_domain"/>
</dbReference>
<dbReference type="Gene3D" id="3.40.5.120">
    <property type="match status" value="1"/>
</dbReference>
<evidence type="ECO:0000256" key="2">
    <source>
        <dbReference type="ARBA" id="ARBA00023015"/>
    </source>
</evidence>
<evidence type="ECO:0000256" key="3">
    <source>
        <dbReference type="ARBA" id="ARBA00023163"/>
    </source>
</evidence>
<dbReference type="OrthoDB" id="5857104at2759"/>
<keyword evidence="7" id="KW-0378">Hydrolase</keyword>
<sequence length="129" mass="13273">ETRVPVVNVETGLRLSGDQAPKVKDLGQWLSAHPKFVLDIPSGAGVASNPLASTSSLKSAESSEKVSPSTERTVTPEKVTIKKEDSPALHSSLPGDLSKEASTSPTASTSKTPTVALEPGEIPKSALGS</sequence>
<dbReference type="GO" id="GO:0004386">
    <property type="term" value="F:helicase activity"/>
    <property type="evidence" value="ECO:0007669"/>
    <property type="project" value="UniProtKB-KW"/>
</dbReference>
<keyword evidence="3" id="KW-0804">Transcription</keyword>
<dbReference type="EMBL" id="JPKZ01001620">
    <property type="protein sequence ID" value="KHN80942.1"/>
    <property type="molecule type" value="Genomic_DNA"/>
</dbReference>
<keyword evidence="7" id="KW-0547">Nucleotide-binding</keyword>
<evidence type="ECO:0000313" key="7">
    <source>
        <dbReference type="EMBL" id="KHN80942.1"/>
    </source>
</evidence>
<feature type="non-terminal residue" evidence="7">
    <location>
        <position position="1"/>
    </location>
</feature>
<dbReference type="Proteomes" id="UP000031036">
    <property type="component" value="Unassembled WGS sequence"/>
</dbReference>
<dbReference type="STRING" id="6265.A0A0B2VHI8"/>
<feature type="region of interest" description="Disordered" evidence="5">
    <location>
        <begin position="40"/>
        <end position="129"/>
    </location>
</feature>
<dbReference type="AlphaFoldDB" id="A0A0B2VHI8"/>
<evidence type="ECO:0000256" key="4">
    <source>
        <dbReference type="ARBA" id="ARBA00023242"/>
    </source>
</evidence>
<evidence type="ECO:0000259" key="6">
    <source>
        <dbReference type="SMART" id="SM00592"/>
    </source>
</evidence>
<protein>
    <submittedName>
        <fullName evidence="7">Chromodomain-helicase-DNA-binding protein 7</fullName>
    </submittedName>
</protein>
<dbReference type="GO" id="GO:0003677">
    <property type="term" value="F:DNA binding"/>
    <property type="evidence" value="ECO:0007669"/>
    <property type="project" value="UniProtKB-KW"/>
</dbReference>
<evidence type="ECO:0000256" key="5">
    <source>
        <dbReference type="SAM" id="MobiDB-lite"/>
    </source>
</evidence>
<keyword evidence="7" id="KW-0238">DNA-binding</keyword>
<dbReference type="GO" id="GO:0005634">
    <property type="term" value="C:nucleus"/>
    <property type="evidence" value="ECO:0007669"/>
    <property type="project" value="UniProtKB-SubCell"/>
</dbReference>
<organism evidence="7 8">
    <name type="scientific">Toxocara canis</name>
    <name type="common">Canine roundworm</name>
    <dbReference type="NCBI Taxonomy" id="6265"/>
    <lineage>
        <taxon>Eukaryota</taxon>
        <taxon>Metazoa</taxon>
        <taxon>Ecdysozoa</taxon>
        <taxon>Nematoda</taxon>
        <taxon>Chromadorea</taxon>
        <taxon>Rhabditida</taxon>
        <taxon>Spirurina</taxon>
        <taxon>Ascaridomorpha</taxon>
        <taxon>Ascaridoidea</taxon>
        <taxon>Toxocaridae</taxon>
        <taxon>Toxocara</taxon>
    </lineage>
</organism>
<proteinExistence type="predicted"/>
<feature type="compositionally biased region" description="Low complexity" evidence="5">
    <location>
        <begin position="100"/>
        <end position="114"/>
    </location>
</feature>
<keyword evidence="7" id="KW-0347">Helicase</keyword>
<keyword evidence="7" id="KW-0067">ATP-binding</keyword>
<gene>
    <name evidence="7" type="primary">CHD7</name>
    <name evidence="7" type="ORF">Tcan_00123</name>
</gene>
<keyword evidence="4" id="KW-0539">Nucleus</keyword>
<dbReference type="SUPFAM" id="SSF160481">
    <property type="entry name" value="BRK domain-like"/>
    <property type="match status" value="1"/>
</dbReference>
<keyword evidence="8" id="KW-1185">Reference proteome</keyword>
<comment type="subcellular location">
    <subcellularLocation>
        <location evidence="1">Nucleus</location>
    </subcellularLocation>
</comment>
<evidence type="ECO:0000313" key="8">
    <source>
        <dbReference type="Proteomes" id="UP000031036"/>
    </source>
</evidence>
<reference evidence="7 8" key="1">
    <citation type="submission" date="2014-11" db="EMBL/GenBank/DDBJ databases">
        <title>Genetic blueprint of the zoonotic pathogen Toxocara canis.</title>
        <authorList>
            <person name="Zhu X.-Q."/>
            <person name="Korhonen P.K."/>
            <person name="Cai H."/>
            <person name="Young N.D."/>
            <person name="Nejsum P."/>
            <person name="von Samson-Himmelstjerna G."/>
            <person name="Boag P.R."/>
            <person name="Tan P."/>
            <person name="Li Q."/>
            <person name="Min J."/>
            <person name="Yang Y."/>
            <person name="Wang X."/>
            <person name="Fang X."/>
            <person name="Hall R.S."/>
            <person name="Hofmann A."/>
            <person name="Sternberg P.W."/>
            <person name="Jex A.R."/>
            <person name="Gasser R.B."/>
        </authorList>
    </citation>
    <scope>NUCLEOTIDE SEQUENCE [LARGE SCALE GENOMIC DNA]</scope>
    <source>
        <strain evidence="7">PN_DK_2014</strain>
    </source>
</reference>
<dbReference type="Pfam" id="PF07533">
    <property type="entry name" value="BRK"/>
    <property type="match status" value="1"/>
</dbReference>
<dbReference type="SMART" id="SM00592">
    <property type="entry name" value="BRK"/>
    <property type="match status" value="1"/>
</dbReference>
<name>A0A0B2VHI8_TOXCA</name>
<keyword evidence="2" id="KW-0805">Transcription regulation</keyword>